<feature type="compositionally biased region" description="Pro residues" evidence="1">
    <location>
        <begin position="185"/>
        <end position="194"/>
    </location>
</feature>
<accession>A0A4Z0YP53</accession>
<feature type="compositionally biased region" description="Basic and acidic residues" evidence="1">
    <location>
        <begin position="103"/>
        <end position="128"/>
    </location>
</feature>
<dbReference type="EMBL" id="SKBN01000040">
    <property type="protein sequence ID" value="TGJ85714.1"/>
    <property type="molecule type" value="Genomic_DNA"/>
</dbReference>
<feature type="region of interest" description="Disordered" evidence="1">
    <location>
        <begin position="557"/>
        <end position="576"/>
    </location>
</feature>
<feature type="compositionally biased region" description="Polar residues" evidence="1">
    <location>
        <begin position="210"/>
        <end position="224"/>
    </location>
</feature>
<comment type="caution">
    <text evidence="2">The sequence shown here is derived from an EMBL/GenBank/DDBJ whole genome shotgun (WGS) entry which is preliminary data.</text>
</comment>
<evidence type="ECO:0000256" key="1">
    <source>
        <dbReference type="SAM" id="MobiDB-lite"/>
    </source>
</evidence>
<dbReference type="Proteomes" id="UP000297716">
    <property type="component" value="Unassembled WGS sequence"/>
</dbReference>
<sequence>MMSRSGLSIRKLIPNRRLSDEDLGGAELKKENGLPVSWTDQDSAGSLYDHEPSNPFRYLKATTAASERDTTFLSKFIVYITDPDDTLTHHIPKSRFNSFNDSTSKEDVTRSLSPEGKDREVTLKDRQSEGNPSRELSNDARQFMQETEDAFKAIGSTFSEVHVSPPTVFETTKTSSLDIPRVIESPPPTPPPKEMPLSLSKSPSARAPSMFSSPLRSSPKDNSPPQIPKRKKSKKSKKTRSMRQTRKPTAPKQAVRSGPRWTLTENVSELLTGKLFHKIEADEMLTSDQIEAFKQQRITKLQVEKMAEALEHEIADIPMEHFQLDDLPLRGGSAGIGTDIETLAEEKHVISFSEDMVQRNFFERQDQNSPPSIPPRRRLIFHKINTPPIISSRHVRSSSRRIMTELPIIPETSITPRKSDDLYFSNESNDSLGNTSTSEYVYLKSPQYSLHTPCFQHGPIRLSKSDLLPDMTIGHDNALDWTAFQIAILGGAGHLFSDNNDAQRRIDAEEIADINEWWDSWHFDSTGGLVTHDYEASSPTSTLSGDEIPDLAYSEIESDNSQSPQRGWQDAQRKPVTSGLQLDLGFTKAKKRMSSDYFADRLGNTGDAMHQDSEQKQVVDNRESINSLPPSPMLDLRVIRSDNGDDLDVVPMGYNLGHDLGDFLKWEAEHAFAGDFNSP</sequence>
<dbReference type="AlphaFoldDB" id="A0A4Z0YP53"/>
<feature type="compositionally biased region" description="Basic and acidic residues" evidence="1">
    <location>
        <begin position="609"/>
        <end position="623"/>
    </location>
</feature>
<organism evidence="2 3">
    <name type="scientific">Xylaria hypoxylon</name>
    <dbReference type="NCBI Taxonomy" id="37992"/>
    <lineage>
        <taxon>Eukaryota</taxon>
        <taxon>Fungi</taxon>
        <taxon>Dikarya</taxon>
        <taxon>Ascomycota</taxon>
        <taxon>Pezizomycotina</taxon>
        <taxon>Sordariomycetes</taxon>
        <taxon>Xylariomycetidae</taxon>
        <taxon>Xylariales</taxon>
        <taxon>Xylariaceae</taxon>
        <taxon>Xylaria</taxon>
    </lineage>
</organism>
<evidence type="ECO:0000313" key="2">
    <source>
        <dbReference type="EMBL" id="TGJ85714.1"/>
    </source>
</evidence>
<reference evidence="2 3" key="1">
    <citation type="submission" date="2019-03" db="EMBL/GenBank/DDBJ databases">
        <title>Draft genome sequence of Xylaria hypoxylon DSM 108379, a ubiquitous saprotrophic-parasitic fungi on hardwood.</title>
        <authorList>
            <person name="Buettner E."/>
            <person name="Leonhardt S."/>
            <person name="Gebauer A.M."/>
            <person name="Liers C."/>
            <person name="Hofrichter M."/>
            <person name="Kellner H."/>
        </authorList>
    </citation>
    <scope>NUCLEOTIDE SEQUENCE [LARGE SCALE GENOMIC DNA]</scope>
    <source>
        <strain evidence="2 3">DSM 108379</strain>
    </source>
</reference>
<feature type="compositionally biased region" description="Basic residues" evidence="1">
    <location>
        <begin position="228"/>
        <end position="246"/>
    </location>
</feature>
<feature type="region of interest" description="Disordered" evidence="1">
    <location>
        <begin position="605"/>
        <end position="629"/>
    </location>
</feature>
<name>A0A4Z0YP53_9PEZI</name>
<feature type="region of interest" description="Disordered" evidence="1">
    <location>
        <begin position="97"/>
        <end position="138"/>
    </location>
</feature>
<dbReference type="OrthoDB" id="5244857at2759"/>
<dbReference type="STRING" id="37992.A0A4Z0YP53"/>
<feature type="region of interest" description="Disordered" evidence="1">
    <location>
        <begin position="170"/>
        <end position="259"/>
    </location>
</feature>
<gene>
    <name evidence="2" type="ORF">E0Z10_g3081</name>
</gene>
<keyword evidence="3" id="KW-1185">Reference proteome</keyword>
<proteinExistence type="predicted"/>
<protein>
    <submittedName>
        <fullName evidence="2">Uncharacterized protein</fullName>
    </submittedName>
</protein>
<evidence type="ECO:0000313" key="3">
    <source>
        <dbReference type="Proteomes" id="UP000297716"/>
    </source>
</evidence>